<evidence type="ECO:0000256" key="28">
    <source>
        <dbReference type="PIRSR" id="PIRSR602403-1"/>
    </source>
</evidence>
<keyword evidence="10 31" id="KW-1133">Transmembrane helix</keyword>
<dbReference type="FunFam" id="3.30.200.20:FF:000841">
    <property type="entry name" value="Checkpoint kinase 2-like protein"/>
    <property type="match status" value="1"/>
</dbReference>
<dbReference type="GO" id="GO:0005524">
    <property type="term" value="F:ATP binding"/>
    <property type="evidence" value="ECO:0007669"/>
    <property type="project" value="UniProtKB-UniRule"/>
</dbReference>
<comment type="catalytic activity">
    <reaction evidence="16">
        <text>32-hydroxylanosterol + reduced [NADPH--hemoprotein reductase] + O2 = 32-oxolanosterol + oxidized [NADPH--hemoprotein reductase] + 2 H2O + H(+)</text>
        <dbReference type="Rhea" id="RHEA:75107"/>
        <dbReference type="Rhea" id="RHEA-COMP:11964"/>
        <dbReference type="Rhea" id="RHEA-COMP:11965"/>
        <dbReference type="ChEBI" id="CHEBI:15377"/>
        <dbReference type="ChEBI" id="CHEBI:15378"/>
        <dbReference type="ChEBI" id="CHEBI:15379"/>
        <dbReference type="ChEBI" id="CHEBI:57618"/>
        <dbReference type="ChEBI" id="CHEBI:58210"/>
        <dbReference type="ChEBI" id="CHEBI:166681"/>
        <dbReference type="ChEBI" id="CHEBI:166806"/>
    </reaction>
    <physiologicalReaction direction="left-to-right" evidence="16">
        <dbReference type="Rhea" id="RHEA:75108"/>
    </physiologicalReaction>
</comment>
<dbReference type="SUPFAM" id="SSF56112">
    <property type="entry name" value="Protein kinase-like (PK-like)"/>
    <property type="match status" value="1"/>
</dbReference>
<evidence type="ECO:0000256" key="5">
    <source>
        <dbReference type="ARBA" id="ARBA00022617"/>
    </source>
</evidence>
<dbReference type="GO" id="GO:0016020">
    <property type="term" value="C:membrane"/>
    <property type="evidence" value="ECO:0007669"/>
    <property type="project" value="UniProtKB-SubCell"/>
</dbReference>
<dbReference type="Gene3D" id="1.10.510.10">
    <property type="entry name" value="Transferase(Phosphotransferase) domain 1"/>
    <property type="match status" value="1"/>
</dbReference>
<comment type="subcellular location">
    <subcellularLocation>
        <location evidence="2">Membrane</location>
        <topology evidence="2">Single-pass membrane protein</topology>
    </subcellularLocation>
</comment>
<evidence type="ECO:0000256" key="13">
    <source>
        <dbReference type="ARBA" id="ARBA00023033"/>
    </source>
</evidence>
<evidence type="ECO:0000256" key="26">
    <source>
        <dbReference type="ARBA" id="ARBA00052067"/>
    </source>
</evidence>
<dbReference type="SUPFAM" id="SSF49879">
    <property type="entry name" value="SMAD/FHA domain"/>
    <property type="match status" value="1"/>
</dbReference>
<dbReference type="GO" id="GO:0005506">
    <property type="term" value="F:iron ion binding"/>
    <property type="evidence" value="ECO:0007669"/>
    <property type="project" value="InterPro"/>
</dbReference>
<evidence type="ECO:0000256" key="24">
    <source>
        <dbReference type="ARBA" id="ARBA00051540"/>
    </source>
</evidence>
<dbReference type="OrthoDB" id="407410at2759"/>
<protein>
    <recommendedName>
        <fullName evidence="15">sterol 14alpha-demethylase</fullName>
        <ecNumber evidence="15">1.14.14.154</ecNumber>
    </recommendedName>
</protein>
<evidence type="ECO:0000256" key="3">
    <source>
        <dbReference type="ARBA" id="ARBA00005575"/>
    </source>
</evidence>
<dbReference type="STRING" id="1448321.A0A317UT22"/>
<dbReference type="InterPro" id="IPR000719">
    <property type="entry name" value="Prot_kinase_dom"/>
</dbReference>
<dbReference type="PRINTS" id="PR00385">
    <property type="entry name" value="P450"/>
</dbReference>
<dbReference type="SMART" id="SM00240">
    <property type="entry name" value="FHA"/>
    <property type="match status" value="1"/>
</dbReference>
<comment type="cofactor">
    <cofactor evidence="1 28">
        <name>heme</name>
        <dbReference type="ChEBI" id="CHEBI:30413"/>
    </cofactor>
</comment>
<evidence type="ECO:0000256" key="22">
    <source>
        <dbReference type="ARBA" id="ARBA00049163"/>
    </source>
</evidence>
<feature type="region of interest" description="Disordered" evidence="30">
    <location>
        <begin position="599"/>
        <end position="627"/>
    </location>
</feature>
<comment type="catalytic activity">
    <reaction evidence="20">
        <text>32-oxolanosterol + reduced [NADPH--hemoprotein reductase] + O2 = 4,4-dimethyl-5alpha-cholesta-8,14,24-trien-3beta-ol + formate + oxidized [NADPH--hemoprotein reductase] + H2O + 2 H(+)</text>
        <dbReference type="Rhea" id="RHEA:75111"/>
        <dbReference type="Rhea" id="RHEA-COMP:11964"/>
        <dbReference type="Rhea" id="RHEA-COMP:11965"/>
        <dbReference type="ChEBI" id="CHEBI:15377"/>
        <dbReference type="ChEBI" id="CHEBI:15378"/>
        <dbReference type="ChEBI" id="CHEBI:15379"/>
        <dbReference type="ChEBI" id="CHEBI:15740"/>
        <dbReference type="ChEBI" id="CHEBI:17813"/>
        <dbReference type="ChEBI" id="CHEBI:57618"/>
        <dbReference type="ChEBI" id="CHEBI:58210"/>
        <dbReference type="ChEBI" id="CHEBI:166681"/>
    </reaction>
    <physiologicalReaction direction="left-to-right" evidence="20">
        <dbReference type="Rhea" id="RHEA:75112"/>
    </physiologicalReaction>
</comment>
<dbReference type="Gene3D" id="1.10.630.10">
    <property type="entry name" value="Cytochrome P450"/>
    <property type="match status" value="1"/>
</dbReference>
<keyword evidence="34" id="KW-0723">Serine/threonine-protein kinase</keyword>
<dbReference type="InterPro" id="IPR000253">
    <property type="entry name" value="FHA_dom"/>
</dbReference>
<dbReference type="InterPro" id="IPR008271">
    <property type="entry name" value="Ser/Thr_kinase_AS"/>
</dbReference>
<dbReference type="Pfam" id="PF00498">
    <property type="entry name" value="FHA"/>
    <property type="match status" value="1"/>
</dbReference>
<feature type="transmembrane region" description="Helical" evidence="31">
    <location>
        <begin position="713"/>
        <end position="734"/>
    </location>
</feature>
<keyword evidence="11" id="KW-0560">Oxidoreductase</keyword>
<dbReference type="GO" id="GO:0020037">
    <property type="term" value="F:heme binding"/>
    <property type="evidence" value="ECO:0007669"/>
    <property type="project" value="InterPro"/>
</dbReference>
<dbReference type="PROSITE" id="PS50011">
    <property type="entry name" value="PROTEIN_KINASE_DOM"/>
    <property type="match status" value="1"/>
</dbReference>
<evidence type="ECO:0000256" key="16">
    <source>
        <dbReference type="ARBA" id="ARBA00047379"/>
    </source>
</evidence>
<dbReference type="FunFam" id="1.10.630.10:FF:000033">
    <property type="entry name" value="14-alpha sterol demethylase"/>
    <property type="match status" value="1"/>
</dbReference>
<dbReference type="InterPro" id="IPR002403">
    <property type="entry name" value="Cyt_P450_E_grp-IV"/>
</dbReference>
<evidence type="ECO:0000256" key="14">
    <source>
        <dbReference type="ARBA" id="ARBA00023136"/>
    </source>
</evidence>
<dbReference type="InterPro" id="IPR017972">
    <property type="entry name" value="Cyt_P450_CS"/>
</dbReference>
<dbReference type="Pfam" id="PF00067">
    <property type="entry name" value="p450"/>
    <property type="match status" value="1"/>
</dbReference>
<feature type="region of interest" description="Disordered" evidence="30">
    <location>
        <begin position="146"/>
        <end position="173"/>
    </location>
</feature>
<evidence type="ECO:0000256" key="7">
    <source>
        <dbReference type="ARBA" id="ARBA00022723"/>
    </source>
</evidence>
<comment type="catalytic activity">
    <reaction evidence="25">
        <text>eburicol + reduced [NADPH--hemoprotein reductase] + O2 = 32-hydroxyeburicol + oxidized [NADPH--hemoprotein reductase] + H2O + H(+)</text>
        <dbReference type="Rhea" id="RHEA:75427"/>
        <dbReference type="Rhea" id="RHEA-COMP:11964"/>
        <dbReference type="Rhea" id="RHEA-COMP:11965"/>
        <dbReference type="ChEBI" id="CHEBI:15377"/>
        <dbReference type="ChEBI" id="CHEBI:15378"/>
        <dbReference type="ChEBI" id="CHEBI:15379"/>
        <dbReference type="ChEBI" id="CHEBI:57618"/>
        <dbReference type="ChEBI" id="CHEBI:58210"/>
        <dbReference type="ChEBI" id="CHEBI:70315"/>
        <dbReference type="ChEBI" id="CHEBI:194328"/>
    </reaction>
    <physiologicalReaction direction="left-to-right" evidence="25">
        <dbReference type="Rhea" id="RHEA:75428"/>
    </physiologicalReaction>
</comment>
<evidence type="ECO:0000256" key="9">
    <source>
        <dbReference type="ARBA" id="ARBA00022840"/>
    </source>
</evidence>
<dbReference type="AlphaFoldDB" id="A0A317UT22"/>
<dbReference type="EMBL" id="MSFL01000065">
    <property type="protein sequence ID" value="PWY64278.1"/>
    <property type="molecule type" value="Genomic_DNA"/>
</dbReference>
<evidence type="ECO:0000256" key="25">
    <source>
        <dbReference type="ARBA" id="ARBA00051806"/>
    </source>
</evidence>
<evidence type="ECO:0000256" key="17">
    <source>
        <dbReference type="ARBA" id="ARBA00047587"/>
    </source>
</evidence>
<dbReference type="Proteomes" id="UP000247233">
    <property type="component" value="Unassembled WGS sequence"/>
</dbReference>
<dbReference type="RefSeq" id="XP_025394250.1">
    <property type="nucleotide sequence ID" value="XM_025546206.1"/>
</dbReference>
<evidence type="ECO:0000259" key="32">
    <source>
        <dbReference type="PROSITE" id="PS50006"/>
    </source>
</evidence>
<comment type="catalytic activity">
    <reaction evidence="27">
        <text>eburicol + 3 reduced [NADPH--hemoprotein reductase] + 3 O2 = 14-demethyleburicol + formate + 3 oxidized [NADPH--hemoprotein reductase] + 4 H2O + 4 H(+)</text>
        <dbReference type="Rhea" id="RHEA:75439"/>
        <dbReference type="Rhea" id="RHEA-COMP:11964"/>
        <dbReference type="Rhea" id="RHEA-COMP:11965"/>
        <dbReference type="ChEBI" id="CHEBI:15377"/>
        <dbReference type="ChEBI" id="CHEBI:15378"/>
        <dbReference type="ChEBI" id="CHEBI:15379"/>
        <dbReference type="ChEBI" id="CHEBI:15740"/>
        <dbReference type="ChEBI" id="CHEBI:57618"/>
        <dbReference type="ChEBI" id="CHEBI:58210"/>
        <dbReference type="ChEBI" id="CHEBI:70315"/>
        <dbReference type="ChEBI" id="CHEBI:194330"/>
    </reaction>
    <physiologicalReaction direction="left-to-right" evidence="27">
        <dbReference type="Rhea" id="RHEA:75440"/>
    </physiologicalReaction>
</comment>
<dbReference type="Gene3D" id="2.60.200.20">
    <property type="match status" value="1"/>
</dbReference>
<organism evidence="34 35">
    <name type="scientific">Aspergillus heteromorphus CBS 117.55</name>
    <dbReference type="NCBI Taxonomy" id="1448321"/>
    <lineage>
        <taxon>Eukaryota</taxon>
        <taxon>Fungi</taxon>
        <taxon>Dikarya</taxon>
        <taxon>Ascomycota</taxon>
        <taxon>Pezizomycotina</taxon>
        <taxon>Eurotiomycetes</taxon>
        <taxon>Eurotiomycetidae</taxon>
        <taxon>Eurotiales</taxon>
        <taxon>Aspergillaceae</taxon>
        <taxon>Aspergillus</taxon>
        <taxon>Aspergillus subgen. Circumdati</taxon>
    </lineage>
</organism>
<gene>
    <name evidence="34" type="ORF">BO70DRAFT_391058</name>
</gene>
<evidence type="ECO:0000256" key="30">
    <source>
        <dbReference type="SAM" id="MobiDB-lite"/>
    </source>
</evidence>
<dbReference type="GeneID" id="37068443"/>
<evidence type="ECO:0000256" key="15">
    <source>
        <dbReference type="ARBA" id="ARBA00038974"/>
    </source>
</evidence>
<dbReference type="PROSITE" id="PS50006">
    <property type="entry name" value="FHA_DOMAIN"/>
    <property type="match status" value="1"/>
</dbReference>
<dbReference type="InterPro" id="IPR011009">
    <property type="entry name" value="Kinase-like_dom_sf"/>
</dbReference>
<comment type="catalytic activity">
    <reaction evidence="23">
        <text>a 14alpha-formyl steroid + reduced [NADPH--hemoprotein reductase] + O2 = a Delta(14) steroid + formate + oxidized [NADPH--hemoprotein reductase] + H2O + 2 H(+)</text>
        <dbReference type="Rhea" id="RHEA:68068"/>
        <dbReference type="Rhea" id="RHEA-COMP:11964"/>
        <dbReference type="Rhea" id="RHEA-COMP:11965"/>
        <dbReference type="ChEBI" id="CHEBI:15377"/>
        <dbReference type="ChEBI" id="CHEBI:15378"/>
        <dbReference type="ChEBI" id="CHEBI:15379"/>
        <dbReference type="ChEBI" id="CHEBI:15740"/>
        <dbReference type="ChEBI" id="CHEBI:57618"/>
        <dbReference type="ChEBI" id="CHEBI:58210"/>
        <dbReference type="ChEBI" id="CHEBI:138031"/>
        <dbReference type="ChEBI" id="CHEBI:176902"/>
    </reaction>
    <physiologicalReaction direction="left-to-right" evidence="23">
        <dbReference type="Rhea" id="RHEA:68069"/>
    </physiologicalReaction>
</comment>
<dbReference type="GO" id="GO:0004674">
    <property type="term" value="F:protein serine/threonine kinase activity"/>
    <property type="evidence" value="ECO:0007669"/>
    <property type="project" value="UniProtKB-KW"/>
</dbReference>
<dbReference type="PROSITE" id="PS00107">
    <property type="entry name" value="PROTEIN_KINASE_ATP"/>
    <property type="match status" value="1"/>
</dbReference>
<comment type="catalytic activity">
    <reaction evidence="19">
        <text>a 14alpha-methyl steroid + 3 reduced [NADPH--hemoprotein reductase] + 3 O2 = a Delta(14) steroid + formate + 3 oxidized [NADPH--hemoprotein reductase] + 4 H2O + 4 H(+)</text>
        <dbReference type="Rhea" id="RHEA:54028"/>
        <dbReference type="Rhea" id="RHEA-COMP:11964"/>
        <dbReference type="Rhea" id="RHEA-COMP:11965"/>
        <dbReference type="ChEBI" id="CHEBI:15377"/>
        <dbReference type="ChEBI" id="CHEBI:15378"/>
        <dbReference type="ChEBI" id="CHEBI:15379"/>
        <dbReference type="ChEBI" id="CHEBI:15740"/>
        <dbReference type="ChEBI" id="CHEBI:57618"/>
        <dbReference type="ChEBI" id="CHEBI:58210"/>
        <dbReference type="ChEBI" id="CHEBI:138029"/>
        <dbReference type="ChEBI" id="CHEBI:138031"/>
        <dbReference type="EC" id="1.14.14.154"/>
    </reaction>
    <physiologicalReaction direction="left-to-right" evidence="19">
        <dbReference type="Rhea" id="RHEA:54029"/>
    </physiologicalReaction>
</comment>
<feature type="compositionally biased region" description="Basic and acidic residues" evidence="30">
    <location>
        <begin position="157"/>
        <end position="170"/>
    </location>
</feature>
<accession>A0A317UT22</accession>
<comment type="similarity">
    <text evidence="4">Belongs to the cytochrome P450 family.</text>
</comment>
<comment type="catalytic activity">
    <reaction evidence="26">
        <text>32-hydroxyeburicol + reduced [NADPH--hemoprotein reductase] + O2 = 32-oxoeburicol + oxidized [NADPH--hemoprotein reductase] + 2 H2O + H(+)</text>
        <dbReference type="Rhea" id="RHEA:75431"/>
        <dbReference type="Rhea" id="RHEA-COMP:11964"/>
        <dbReference type="Rhea" id="RHEA-COMP:11965"/>
        <dbReference type="ChEBI" id="CHEBI:15377"/>
        <dbReference type="ChEBI" id="CHEBI:15378"/>
        <dbReference type="ChEBI" id="CHEBI:15379"/>
        <dbReference type="ChEBI" id="CHEBI:57618"/>
        <dbReference type="ChEBI" id="CHEBI:58210"/>
        <dbReference type="ChEBI" id="CHEBI:194328"/>
        <dbReference type="ChEBI" id="CHEBI:194329"/>
    </reaction>
    <physiologicalReaction direction="left-to-right" evidence="26">
        <dbReference type="Rhea" id="RHEA:75432"/>
    </physiologicalReaction>
</comment>
<comment type="caution">
    <text evidence="34">The sequence shown here is derived from an EMBL/GenBank/DDBJ whole genome shotgun (WGS) entry which is preliminary data.</text>
</comment>
<evidence type="ECO:0000256" key="18">
    <source>
        <dbReference type="ARBA" id="ARBA00047670"/>
    </source>
</evidence>
<dbReference type="SMART" id="SM00220">
    <property type="entry name" value="S_TKc"/>
    <property type="match status" value="1"/>
</dbReference>
<name>A0A317UT22_9EURO</name>
<feature type="compositionally biased region" description="Polar residues" evidence="30">
    <location>
        <begin position="73"/>
        <end position="92"/>
    </location>
</feature>
<feature type="domain" description="Protein kinase" evidence="33">
    <location>
        <begin position="273"/>
        <end position="538"/>
    </location>
</feature>
<feature type="transmembrane region" description="Helical" evidence="31">
    <location>
        <begin position="647"/>
        <end position="666"/>
    </location>
</feature>
<dbReference type="PANTHER" id="PTHR24347">
    <property type="entry name" value="SERINE/THREONINE-PROTEIN KINASE"/>
    <property type="match status" value="1"/>
</dbReference>
<keyword evidence="6 31" id="KW-0812">Transmembrane</keyword>
<evidence type="ECO:0000256" key="23">
    <source>
        <dbReference type="ARBA" id="ARBA00049450"/>
    </source>
</evidence>
<dbReference type="PROSITE" id="PS00108">
    <property type="entry name" value="PROTEIN_KINASE_ST"/>
    <property type="match status" value="1"/>
</dbReference>
<keyword evidence="34" id="KW-0418">Kinase</keyword>
<dbReference type="InterPro" id="IPR017441">
    <property type="entry name" value="Protein_kinase_ATP_BS"/>
</dbReference>
<sequence>MAPQNEKSSLKRGRASTDNDSQHLKKPRCSERIDFQNKPRAIDNELYLPTPVTQKDSTATDVIEETTTTPNTFNQISPRYTPSNSENFQTSPPAGDTQALSQFVYPPRAFADEVEDEAAEGVWGYLIPLDDKVQHALVLRKRGNCEERKHPGSMARSRTEARNKSTEIADRQGPVSQIPGGYLIGRHHECDLVLNIPTISNRHFLVFPENRRGDSIAMLGDLSSNGTFVNDAIVGRNKHRELEDGDEITILDEARFIFRYPRARDTNRFRQQYRILQQLGKGHFATVYLCVERATGTQYAVKVFEKRSSDSQRPQTDTLQQEVGLLMGVSHPNLLCLKDTFDESDGVYLVLELAPEGELFNVIVSRQKFTESETRHIFIQLFEGLKYLHDRGIVHRDIKPENILIVDKSLTVKLGDFGLAKIIGEDSFTTTLCGTPSYVAPEILEDSLRRKYTKAVDIWSLGVVLYICLCGFPPFSDELYTSEHPYTLAQQIKSGRFDYPSPYWDSVGDPALDLIDRMLKVDVNKRITVDNCLEHPWLKGNYPSASDSTEGLSGALERLDFSKRKLARERTLLSYINDVLHVEQKQGSSAPVRVFHKNDAGKRVHNHPAKGKQQREASPDENSTPQQFLNLGERGDPVLFENKPPPLGIMKLIRILYLYFPIFHLSIKHNNAQPTLYLLPYTLVAIRSCYCAIMGFLAIILNDLYKFCSDFSTLGIFGIGLFSLLALSITINIVKQLVFKNPNEPPLVFHWLPFIGSTISYGMEPYKFFFDCRAKYGDIFTFVLLGKKTTVYLGTRGNDFILNGKLRDVCAEEVYSPLTTPVFGRHVVYDCPNSKLMEQKKFVKFGLTSDALRSYVRLITNEVDDFVENSAAFQGPNGVFDVCKTIAEITIYTASRSLQGKEVRNRFDSTFAELYHDLDMGFAPINFMLPWAPLPHNRKRDAAQRKMTETYMEIIRQRRMGGNEKDSEDMVWNLMSCSYKNGTPVPDEEIAHMMIALLMAGQHSSSSTASWIVLQLAMHPDIMEELYSEQIRVLGSDLPPLTYENLQKLDLHAKVIKETLRIHAPIHSIIRAVKNPMPVDGTPYVIPTSHNVLSSPGVSARSEDYFPNPLKWNPHRWDETIAANAEEDEEEIDYGYGLVSKGTNSPYLPFGAGRHRCIGEQFAYVQLGAITAALVRLFKFRNLPNFKDIPETDYSSLFSKPAGKSVIQFERRAPVTNSR</sequence>
<keyword evidence="9 29" id="KW-0067">ATP-binding</keyword>
<dbReference type="EC" id="1.14.14.154" evidence="15"/>
<evidence type="ECO:0000256" key="2">
    <source>
        <dbReference type="ARBA" id="ARBA00004167"/>
    </source>
</evidence>
<evidence type="ECO:0000313" key="34">
    <source>
        <dbReference type="EMBL" id="PWY64278.1"/>
    </source>
</evidence>
<dbReference type="InterPro" id="IPR008984">
    <property type="entry name" value="SMAD_FHA_dom_sf"/>
</dbReference>
<dbReference type="GO" id="GO:0008398">
    <property type="term" value="F:sterol 14-demethylase activity"/>
    <property type="evidence" value="ECO:0007669"/>
    <property type="project" value="UniProtKB-EC"/>
</dbReference>
<dbReference type="VEuPathDB" id="FungiDB:BO70DRAFT_391058"/>
<keyword evidence="14 31" id="KW-0472">Membrane</keyword>
<reference evidence="34 35" key="1">
    <citation type="submission" date="2016-12" db="EMBL/GenBank/DDBJ databases">
        <title>The genomes of Aspergillus section Nigri reveals drivers in fungal speciation.</title>
        <authorList>
            <consortium name="DOE Joint Genome Institute"/>
            <person name="Vesth T.C."/>
            <person name="Nybo J."/>
            <person name="Theobald S."/>
            <person name="Brandl J."/>
            <person name="Frisvad J.C."/>
            <person name="Nielsen K.F."/>
            <person name="Lyhne E.K."/>
            <person name="Kogle M.E."/>
            <person name="Kuo A."/>
            <person name="Riley R."/>
            <person name="Clum A."/>
            <person name="Nolan M."/>
            <person name="Lipzen A."/>
            <person name="Salamov A."/>
            <person name="Henrissat B."/>
            <person name="Wiebenga A."/>
            <person name="De Vries R.P."/>
            <person name="Grigoriev I.V."/>
            <person name="Mortensen U.H."/>
            <person name="Andersen M.R."/>
            <person name="Baker S.E."/>
        </authorList>
    </citation>
    <scope>NUCLEOTIDE SEQUENCE [LARGE SCALE GENOMIC DNA]</scope>
    <source>
        <strain evidence="34 35">CBS 117.55</strain>
    </source>
</reference>
<evidence type="ECO:0000256" key="6">
    <source>
        <dbReference type="ARBA" id="ARBA00022692"/>
    </source>
</evidence>
<evidence type="ECO:0000313" key="35">
    <source>
        <dbReference type="Proteomes" id="UP000247233"/>
    </source>
</evidence>
<keyword evidence="7 28" id="KW-0479">Metal-binding</keyword>
<keyword evidence="35" id="KW-1185">Reference proteome</keyword>
<evidence type="ECO:0000259" key="33">
    <source>
        <dbReference type="PROSITE" id="PS50011"/>
    </source>
</evidence>
<evidence type="ECO:0000256" key="27">
    <source>
        <dbReference type="ARBA" id="ARBA00052625"/>
    </source>
</evidence>
<feature type="binding site" description="axial binding residue" evidence="28">
    <location>
        <position position="1157"/>
    </location>
    <ligand>
        <name>heme</name>
        <dbReference type="ChEBI" id="CHEBI:30413"/>
    </ligand>
    <ligandPart>
        <name>Fe</name>
        <dbReference type="ChEBI" id="CHEBI:18248"/>
    </ligandPart>
</feature>
<dbReference type="SUPFAM" id="SSF48264">
    <property type="entry name" value="Cytochrome P450"/>
    <property type="match status" value="1"/>
</dbReference>
<feature type="compositionally biased region" description="Basic and acidic residues" evidence="30">
    <location>
        <begin position="15"/>
        <end position="43"/>
    </location>
</feature>
<dbReference type="Pfam" id="PF00069">
    <property type="entry name" value="Pkinase"/>
    <property type="match status" value="1"/>
</dbReference>
<dbReference type="CDD" id="cd05117">
    <property type="entry name" value="STKc_CAMK"/>
    <property type="match status" value="1"/>
</dbReference>
<evidence type="ECO:0000256" key="21">
    <source>
        <dbReference type="ARBA" id="ARBA00048866"/>
    </source>
</evidence>
<evidence type="ECO:0000256" key="1">
    <source>
        <dbReference type="ARBA" id="ARBA00001971"/>
    </source>
</evidence>
<dbReference type="InterPro" id="IPR001128">
    <property type="entry name" value="Cyt_P450"/>
</dbReference>
<keyword evidence="34" id="KW-0808">Transferase</keyword>
<evidence type="ECO:0000256" key="12">
    <source>
        <dbReference type="ARBA" id="ARBA00023004"/>
    </source>
</evidence>
<dbReference type="InterPro" id="IPR036396">
    <property type="entry name" value="Cyt_P450_sf"/>
</dbReference>
<keyword evidence="12 28" id="KW-0408">Iron</keyword>
<comment type="similarity">
    <text evidence="3">Belongs to the protein kinase superfamily. CAMK Ser/Thr protein kinase family. CHEK2 subfamily.</text>
</comment>
<evidence type="ECO:0000256" key="20">
    <source>
        <dbReference type="ARBA" id="ARBA00048479"/>
    </source>
</evidence>
<feature type="region of interest" description="Disordered" evidence="30">
    <location>
        <begin position="70"/>
        <end position="94"/>
    </location>
</feature>
<comment type="catalytic activity">
    <reaction evidence="18">
        <text>lanosterol + 3 reduced [NADPH--hemoprotein reductase] + 3 O2 = 4,4-dimethyl-5alpha-cholesta-8,14,24-trien-3beta-ol + formate + 3 oxidized [NADPH--hemoprotein reductase] + 4 H2O + 4 H(+)</text>
        <dbReference type="Rhea" id="RHEA:25286"/>
        <dbReference type="Rhea" id="RHEA-COMP:11964"/>
        <dbReference type="Rhea" id="RHEA-COMP:11965"/>
        <dbReference type="ChEBI" id="CHEBI:15377"/>
        <dbReference type="ChEBI" id="CHEBI:15378"/>
        <dbReference type="ChEBI" id="CHEBI:15379"/>
        <dbReference type="ChEBI" id="CHEBI:15740"/>
        <dbReference type="ChEBI" id="CHEBI:16521"/>
        <dbReference type="ChEBI" id="CHEBI:17813"/>
        <dbReference type="ChEBI" id="CHEBI:57618"/>
        <dbReference type="ChEBI" id="CHEBI:58210"/>
        <dbReference type="EC" id="1.14.14.154"/>
    </reaction>
    <physiologicalReaction direction="left-to-right" evidence="18">
        <dbReference type="Rhea" id="RHEA:25287"/>
    </physiologicalReaction>
</comment>
<keyword evidence="13" id="KW-0503">Monooxygenase</keyword>
<dbReference type="PRINTS" id="PR00465">
    <property type="entry name" value="EP450IV"/>
</dbReference>
<keyword evidence="5 28" id="KW-0349">Heme</keyword>
<evidence type="ECO:0000256" key="29">
    <source>
        <dbReference type="PROSITE-ProRule" id="PRU10141"/>
    </source>
</evidence>
<dbReference type="CDD" id="cd11042">
    <property type="entry name" value="CYP51-like"/>
    <property type="match status" value="1"/>
</dbReference>
<evidence type="ECO:0000256" key="19">
    <source>
        <dbReference type="ARBA" id="ARBA00047702"/>
    </source>
</evidence>
<feature type="binding site" evidence="29">
    <location>
        <position position="302"/>
    </location>
    <ligand>
        <name>ATP</name>
        <dbReference type="ChEBI" id="CHEBI:30616"/>
    </ligand>
</feature>
<proteinExistence type="inferred from homology"/>
<comment type="catalytic activity">
    <reaction evidence="21">
        <text>a 14alpha-methyl steroid + reduced [NADPH--hemoprotein reductase] + O2 = a 14alpha-hydroxymethyl steroid + oxidized [NADPH--hemoprotein reductase] + H2O + H(+)</text>
        <dbReference type="Rhea" id="RHEA:68060"/>
        <dbReference type="Rhea" id="RHEA-COMP:11964"/>
        <dbReference type="Rhea" id="RHEA-COMP:11965"/>
        <dbReference type="ChEBI" id="CHEBI:15377"/>
        <dbReference type="ChEBI" id="CHEBI:15378"/>
        <dbReference type="ChEBI" id="CHEBI:15379"/>
        <dbReference type="ChEBI" id="CHEBI:57618"/>
        <dbReference type="ChEBI" id="CHEBI:58210"/>
        <dbReference type="ChEBI" id="CHEBI:138029"/>
        <dbReference type="ChEBI" id="CHEBI:176901"/>
    </reaction>
    <physiologicalReaction direction="left-to-right" evidence="21">
        <dbReference type="Rhea" id="RHEA:68061"/>
    </physiologicalReaction>
</comment>
<comment type="catalytic activity">
    <reaction evidence="17">
        <text>a 14alpha-hydroxymethyl steroid + reduced [NADPH--hemoprotein reductase] + O2 = a 14alpha-formyl steroid + oxidized [NADPH--hemoprotein reductase] + 2 H2O + H(+)</text>
        <dbReference type="Rhea" id="RHEA:68064"/>
        <dbReference type="Rhea" id="RHEA-COMP:11964"/>
        <dbReference type="Rhea" id="RHEA-COMP:11965"/>
        <dbReference type="ChEBI" id="CHEBI:15377"/>
        <dbReference type="ChEBI" id="CHEBI:15378"/>
        <dbReference type="ChEBI" id="CHEBI:15379"/>
        <dbReference type="ChEBI" id="CHEBI:57618"/>
        <dbReference type="ChEBI" id="CHEBI:58210"/>
        <dbReference type="ChEBI" id="CHEBI:176901"/>
        <dbReference type="ChEBI" id="CHEBI:176902"/>
    </reaction>
    <physiologicalReaction direction="left-to-right" evidence="17">
        <dbReference type="Rhea" id="RHEA:68065"/>
    </physiologicalReaction>
</comment>
<feature type="transmembrane region" description="Helical" evidence="31">
    <location>
        <begin position="678"/>
        <end position="701"/>
    </location>
</feature>
<evidence type="ECO:0000256" key="31">
    <source>
        <dbReference type="SAM" id="Phobius"/>
    </source>
</evidence>
<feature type="transmembrane region" description="Helical" evidence="31">
    <location>
        <begin position="746"/>
        <end position="763"/>
    </location>
</feature>
<feature type="domain" description="FHA" evidence="32">
    <location>
        <begin position="182"/>
        <end position="234"/>
    </location>
</feature>
<dbReference type="FunFam" id="1.10.510.10:FF:001380">
    <property type="entry name" value="Checkpoint kinase 2-like protein"/>
    <property type="match status" value="1"/>
</dbReference>
<evidence type="ECO:0000256" key="10">
    <source>
        <dbReference type="ARBA" id="ARBA00022989"/>
    </source>
</evidence>
<dbReference type="PROSITE" id="PS00086">
    <property type="entry name" value="CYTOCHROME_P450"/>
    <property type="match status" value="1"/>
</dbReference>
<evidence type="ECO:0000256" key="8">
    <source>
        <dbReference type="ARBA" id="ARBA00022741"/>
    </source>
</evidence>
<keyword evidence="8 29" id="KW-0547">Nucleotide-binding</keyword>
<feature type="compositionally biased region" description="Basic residues" evidence="30">
    <location>
        <begin position="603"/>
        <end position="612"/>
    </location>
</feature>
<feature type="region of interest" description="Disordered" evidence="30">
    <location>
        <begin position="1"/>
        <end position="44"/>
    </location>
</feature>
<evidence type="ECO:0000256" key="4">
    <source>
        <dbReference type="ARBA" id="ARBA00010617"/>
    </source>
</evidence>
<evidence type="ECO:0000256" key="11">
    <source>
        <dbReference type="ARBA" id="ARBA00023002"/>
    </source>
</evidence>
<comment type="catalytic activity">
    <reaction evidence="24">
        <text>32-oxoeburicol + reduced [NADPH--hemoprotein reductase] + O2 = 14-demethyleburicol + formate + oxidized [NADPH--hemoprotein reductase] + H2O + 2 H(+)</text>
        <dbReference type="Rhea" id="RHEA:75435"/>
        <dbReference type="Rhea" id="RHEA-COMP:11964"/>
        <dbReference type="Rhea" id="RHEA-COMP:11965"/>
        <dbReference type="ChEBI" id="CHEBI:15377"/>
        <dbReference type="ChEBI" id="CHEBI:15378"/>
        <dbReference type="ChEBI" id="CHEBI:15379"/>
        <dbReference type="ChEBI" id="CHEBI:15740"/>
        <dbReference type="ChEBI" id="CHEBI:57618"/>
        <dbReference type="ChEBI" id="CHEBI:58210"/>
        <dbReference type="ChEBI" id="CHEBI:194329"/>
        <dbReference type="ChEBI" id="CHEBI:194330"/>
    </reaction>
    <physiologicalReaction direction="left-to-right" evidence="24">
        <dbReference type="Rhea" id="RHEA:75436"/>
    </physiologicalReaction>
</comment>
<comment type="catalytic activity">
    <reaction evidence="22">
        <text>lanosterol + reduced [NADPH--hemoprotein reductase] + O2 = 32-hydroxylanosterol + oxidized [NADPH--hemoprotein reductase] + H2O + H(+)</text>
        <dbReference type="Rhea" id="RHEA:75103"/>
        <dbReference type="Rhea" id="RHEA-COMP:11964"/>
        <dbReference type="Rhea" id="RHEA-COMP:11965"/>
        <dbReference type="ChEBI" id="CHEBI:15377"/>
        <dbReference type="ChEBI" id="CHEBI:15378"/>
        <dbReference type="ChEBI" id="CHEBI:15379"/>
        <dbReference type="ChEBI" id="CHEBI:16521"/>
        <dbReference type="ChEBI" id="CHEBI:57618"/>
        <dbReference type="ChEBI" id="CHEBI:58210"/>
        <dbReference type="ChEBI" id="CHEBI:166806"/>
    </reaction>
    <physiologicalReaction direction="left-to-right" evidence="22">
        <dbReference type="Rhea" id="RHEA:75104"/>
    </physiologicalReaction>
</comment>